<evidence type="ECO:0000259" key="5">
    <source>
        <dbReference type="Pfam" id="PF18073"/>
    </source>
</evidence>
<dbReference type="AlphaFoldDB" id="A0A1F6UHI6"/>
<gene>
    <name evidence="4" type="primary">lapB</name>
    <name evidence="6" type="ORF">A2V58_08650</name>
</gene>
<dbReference type="HAMAP" id="MF_00994">
    <property type="entry name" value="LPS_assembly_LapB"/>
    <property type="match status" value="1"/>
</dbReference>
<name>A0A1F6UHI6_9PROT</name>
<dbReference type="GO" id="GO:0005506">
    <property type="term" value="F:iron ion binding"/>
    <property type="evidence" value="ECO:0007669"/>
    <property type="project" value="UniProtKB-UniRule"/>
</dbReference>
<proteinExistence type="inferred from homology"/>
<dbReference type="GO" id="GO:0008653">
    <property type="term" value="P:lipopolysaccharide metabolic process"/>
    <property type="evidence" value="ECO:0007669"/>
    <property type="project" value="InterPro"/>
</dbReference>
<keyword evidence="4" id="KW-0997">Cell inner membrane</keyword>
<protein>
    <recommendedName>
        <fullName evidence="4">Lipopolysaccharide assembly protein B</fullName>
    </recommendedName>
</protein>
<reference evidence="6 7" key="1">
    <citation type="journal article" date="2016" name="Nat. Commun.">
        <title>Thousands of microbial genomes shed light on interconnected biogeochemical processes in an aquifer system.</title>
        <authorList>
            <person name="Anantharaman K."/>
            <person name="Brown C.T."/>
            <person name="Hug L.A."/>
            <person name="Sharon I."/>
            <person name="Castelle C.J."/>
            <person name="Probst A.J."/>
            <person name="Thomas B.C."/>
            <person name="Singh A."/>
            <person name="Wilkins M.J."/>
            <person name="Karaoz U."/>
            <person name="Brodie E.L."/>
            <person name="Williams K.H."/>
            <person name="Hubbard S.S."/>
            <person name="Banfield J.F."/>
        </authorList>
    </citation>
    <scope>NUCLEOTIDE SEQUENCE [LARGE SCALE GENOMIC DNA]</scope>
</reference>
<dbReference type="SUPFAM" id="SSF48452">
    <property type="entry name" value="TPR-like"/>
    <property type="match status" value="1"/>
</dbReference>
<dbReference type="Gene3D" id="1.25.40.10">
    <property type="entry name" value="Tetratricopeptide repeat domain"/>
    <property type="match status" value="2"/>
</dbReference>
<keyword evidence="4" id="KW-0812">Transmembrane</keyword>
<dbReference type="GO" id="GO:0009898">
    <property type="term" value="C:cytoplasmic side of plasma membrane"/>
    <property type="evidence" value="ECO:0007669"/>
    <property type="project" value="UniProtKB-UniRule"/>
</dbReference>
<evidence type="ECO:0000256" key="1">
    <source>
        <dbReference type="ARBA" id="ARBA00022723"/>
    </source>
</evidence>
<dbReference type="EMBL" id="MFSV01000168">
    <property type="protein sequence ID" value="OGI56850.1"/>
    <property type="molecule type" value="Genomic_DNA"/>
</dbReference>
<feature type="binding site" evidence="4">
    <location>
        <position position="360"/>
    </location>
    <ligand>
        <name>Fe cation</name>
        <dbReference type="ChEBI" id="CHEBI:24875"/>
    </ligand>
</feature>
<feature type="binding site" evidence="4">
    <location>
        <position position="377"/>
    </location>
    <ligand>
        <name>Fe cation</name>
        <dbReference type="ChEBI" id="CHEBI:24875"/>
    </ligand>
</feature>
<dbReference type="InterPro" id="IPR041166">
    <property type="entry name" value="Rubredoxin_2"/>
</dbReference>
<dbReference type="InterPro" id="IPR011990">
    <property type="entry name" value="TPR-like_helical_dom_sf"/>
</dbReference>
<keyword evidence="3 4" id="KW-0802">TPR repeat</keyword>
<feature type="binding site" evidence="4">
    <location>
        <position position="374"/>
    </location>
    <ligand>
        <name>Fe cation</name>
        <dbReference type="ChEBI" id="CHEBI:24875"/>
    </ligand>
</feature>
<evidence type="ECO:0000256" key="4">
    <source>
        <dbReference type="HAMAP-Rule" id="MF_00994"/>
    </source>
</evidence>
<accession>A0A1F6UHI6</accession>
<evidence type="ECO:0000313" key="7">
    <source>
        <dbReference type="Proteomes" id="UP000177950"/>
    </source>
</evidence>
<keyword evidence="4" id="KW-0408">Iron</keyword>
<evidence type="ECO:0000313" key="6">
    <source>
        <dbReference type="EMBL" id="OGI56850.1"/>
    </source>
</evidence>
<dbReference type="InterPro" id="IPR030865">
    <property type="entry name" value="LapB"/>
</dbReference>
<keyword evidence="2 4" id="KW-0677">Repeat</keyword>
<dbReference type="NCBIfam" id="NF008757">
    <property type="entry name" value="PRK11788.1-5"/>
    <property type="match status" value="1"/>
</dbReference>
<keyword evidence="1 4" id="KW-0479">Metal-binding</keyword>
<dbReference type="Pfam" id="PF13176">
    <property type="entry name" value="TPR_7"/>
    <property type="match status" value="1"/>
</dbReference>
<dbReference type="PANTHER" id="PTHR45586">
    <property type="entry name" value="TPR REPEAT-CONTAINING PROTEIN PA4667"/>
    <property type="match status" value="1"/>
</dbReference>
<evidence type="ECO:0000256" key="2">
    <source>
        <dbReference type="ARBA" id="ARBA00022737"/>
    </source>
</evidence>
<keyword evidence="4" id="KW-1133">Transmembrane helix</keyword>
<dbReference type="InterPro" id="IPR051012">
    <property type="entry name" value="CellSynth/LPSAsmb/PSIAsmb"/>
</dbReference>
<dbReference type="CDD" id="cd00350">
    <property type="entry name" value="rubredoxin_like"/>
    <property type="match status" value="1"/>
</dbReference>
<dbReference type="Proteomes" id="UP000177950">
    <property type="component" value="Unassembled WGS sequence"/>
</dbReference>
<dbReference type="GO" id="GO:0046890">
    <property type="term" value="P:regulation of lipid biosynthetic process"/>
    <property type="evidence" value="ECO:0007669"/>
    <property type="project" value="UniProtKB-UniRule"/>
</dbReference>
<comment type="caution">
    <text evidence="6">The sequence shown here is derived from an EMBL/GenBank/DDBJ whole genome shotgun (WGS) entry which is preliminary data.</text>
</comment>
<evidence type="ECO:0000256" key="3">
    <source>
        <dbReference type="ARBA" id="ARBA00022803"/>
    </source>
</evidence>
<comment type="function">
    <text evidence="4">Modulates cellular lipopolysaccharide (LPS) levels by regulating LpxC, which is involved in lipid A biosynthesis. May act by modulating the proteolytic activity of FtsH towards LpxC. May also coordinate assembly of proteins involved in LPS synthesis at the plasma membrane.</text>
</comment>
<feature type="binding site" evidence="4">
    <location>
        <position position="363"/>
    </location>
    <ligand>
        <name>Fe cation</name>
        <dbReference type="ChEBI" id="CHEBI:24875"/>
    </ligand>
</feature>
<feature type="topological domain" description="Cytoplasmic" evidence="4">
    <location>
        <begin position="25"/>
        <end position="414"/>
    </location>
</feature>
<keyword evidence="4" id="KW-1003">Cell membrane</keyword>
<dbReference type="InterPro" id="IPR019734">
    <property type="entry name" value="TPR_rpt"/>
</dbReference>
<sequence>MVIEAQDLLWLLLPLAAASGWYAAHRDLRRKSSLKDGGLSPDYFRGINYLLNEQPDKAIEVFTQMLEVNTETVETHLALGSLFRRRGEVERAIRIHQNLIARPTLDKVQRAQSLCELAQDYHKAGLLDRAENLFQELTEIPAHAEQALRSLMQIYEQEKDWDKAINTGRRLAKTAGRDLEPVLAQYYCELGEHAQQTGDIMHARSCAKDALAIDPKCVRASILAGRIDAIQGNDRAAIHVWQKIEQQDAEYLDEAIDMIATAFRNLNEEPQFQLYLRDVASRKPGVRTLLALAELIRAREGETAAQAFVAERLRLQPSVPGLKTLIDLQVKQDAPVTHETIDLVKDILDQLAAQQEGYQCRQCGFRGQALHWQCPACHGWITMQPASCAVAPHTLDDDAFPDRKETPHYKGSRP</sequence>
<comment type="similarity">
    <text evidence="4">Belongs to the LapB family.</text>
</comment>
<dbReference type="Pfam" id="PF18073">
    <property type="entry name" value="Zn_ribbon_LapB"/>
    <property type="match status" value="1"/>
</dbReference>
<organism evidence="6 7">
    <name type="scientific">Candidatus Muproteobacteria bacterium RBG_19FT_COMBO_61_10</name>
    <dbReference type="NCBI Taxonomy" id="1817761"/>
    <lineage>
        <taxon>Bacteria</taxon>
        <taxon>Pseudomonadati</taxon>
        <taxon>Pseudomonadota</taxon>
        <taxon>Candidatus Muproteobacteria</taxon>
    </lineage>
</organism>
<comment type="subcellular location">
    <subcellularLocation>
        <location evidence="4">Cell inner membrane</location>
        <topology evidence="4">Single-pass membrane protein</topology>
        <orientation evidence="4">Cytoplasmic side</orientation>
    </subcellularLocation>
</comment>
<dbReference type="PANTHER" id="PTHR45586:SF1">
    <property type="entry name" value="LIPOPOLYSACCHARIDE ASSEMBLY PROTEIN B"/>
    <property type="match status" value="1"/>
</dbReference>
<keyword evidence="4" id="KW-0472">Membrane</keyword>
<dbReference type="SMART" id="SM00028">
    <property type="entry name" value="TPR"/>
    <property type="match status" value="5"/>
</dbReference>
<feature type="domain" description="LapB rubredoxin metal binding" evidence="5">
    <location>
        <begin position="358"/>
        <end position="385"/>
    </location>
</feature>